<gene>
    <name evidence="3" type="primary">Piso0_004984</name>
    <name evidence="3" type="ORF">GNLVRS01_PISO0M05182g</name>
</gene>
<feature type="compositionally biased region" description="Polar residues" evidence="1">
    <location>
        <begin position="169"/>
        <end position="187"/>
    </location>
</feature>
<feature type="compositionally biased region" description="Low complexity" evidence="1">
    <location>
        <begin position="188"/>
        <end position="210"/>
    </location>
</feature>
<proteinExistence type="predicted"/>
<dbReference type="STRING" id="559304.G8Y3X0"/>
<sequence>MVPTEKLVFLLGMLMVFFTCAIAVAEDDGIEAEIRQANEDLVISNTSLDEQRVRDHFNIVRKLLPLKGNVGQIESLKRLIMKNTKKLHKPVIHDASSVELGATSSLLRKNTASKPTISLQHGASKISITSTLTEAPTKSEFTNSPSSQQGEDIQADIGDEVKSSNLVTSLDQASSSEASTIQTSEVNDSPLKSSSSSTDPSPTDIDSLSSFRNTGHLEASMPSSTINADPTLQHSSVSNAPITGTTDLPNVDLGTVTTDDASVDIGSDGTVLKHVESKTAVDSGSPSTVDQGLPSSDTSSISPTSVSEGSTGTSLSSVEISSQLSKASPSYPNDLELTMSTVIRVTQTVTHYLHPSETTETYTSQTNSVRPDLSETLNSADPQNEHESMVSSSPENMQGMPSIISIEDGLKPLPFYSLEKSTLTSISQPRESNQDGDFPTVYKYLTVHRPTNDLHGPLDASSTVSATGLYEDMSSLNYLIEGILNSRTSNKVSTVTQEQPSITENFPVSVTPVVDDVSKIELSASSNSISVFPSASDAVSSNIQVPLPSDKPSEKLIYSDTSSKVQVSTKTLFAIGSTTLANEKIEAPHETLHSTAVPPQYSTPLLPENLKTKARYFDSLETRLSKPLPAVENGQGGSEMPSSGLPDAFKERYKLGVSDTPYSGWRNSKILPIPHSNKQVNDIPEHSVSKDSNLNSESERNDYSPESKDDKNLVKAGAIGKDILNMKPLPYKISISPQFQNHDAVPKNIPKQVYGKPKIDWVNWVRNTKAGKNEYAWDNSVARPDNIAYGDMRNRNGNMLSPGSPLSGTTSYKNHVAVHTDTSDFPNGKLPSIDPTKTFDMDTHSSVRTTLYHNTLSPVAMHIDRTQNEVDQKLASNNKAELIEEIRKKVLAPSPTEKSGRIDIDEALGTNFKSGLRQKQDESVVDYMKRILPLIERIANGEIKYNSNTDMVPTYGLNTHSPGPSRMSEAQRTQSLLTHPSQISENNAYPVSPLALDKPSTSLNDPMLLHNSSSGAHGEHRQTLYAYEDDNYIYEYVYDSPDGVQNLDGDELHKSSESSRTDNSINANLPPVKDVDFDNDKSAFKTFKNKAELTTSYKKQQIDNLEQAKSGPKESQWKSLSDSRKRLSDSAKSDTRKVDSGENKNLFSLLHNENSKDRHVNNTNNKKKTHKLSEKIHKFNLNPFGFFSYESAASRSTDYIPFLFNGVFLLLFSIMCL</sequence>
<feature type="compositionally biased region" description="Basic and acidic residues" evidence="1">
    <location>
        <begin position="1111"/>
        <end position="1142"/>
    </location>
</feature>
<accession>G8Y3X0</accession>
<feature type="compositionally biased region" description="Polar residues" evidence="1">
    <location>
        <begin position="280"/>
        <end position="294"/>
    </location>
</feature>
<dbReference type="AlphaFoldDB" id="G8Y3X0"/>
<dbReference type="InParanoid" id="G8Y3X0"/>
<evidence type="ECO:0000256" key="2">
    <source>
        <dbReference type="SAM" id="SignalP"/>
    </source>
</evidence>
<feature type="region of interest" description="Disordered" evidence="1">
    <location>
        <begin position="1044"/>
        <end position="1078"/>
    </location>
</feature>
<organism evidence="3 4">
    <name type="scientific">Pichia sorbitophila (strain ATCC MYA-4447 / BCRC 22081 / CBS 7064 / NBRC 10061 / NRRL Y-12695)</name>
    <name type="common">Hybrid yeast</name>
    <dbReference type="NCBI Taxonomy" id="559304"/>
    <lineage>
        <taxon>Eukaryota</taxon>
        <taxon>Fungi</taxon>
        <taxon>Dikarya</taxon>
        <taxon>Ascomycota</taxon>
        <taxon>Saccharomycotina</taxon>
        <taxon>Pichiomycetes</taxon>
        <taxon>Debaryomycetaceae</taxon>
        <taxon>Millerozyma</taxon>
    </lineage>
</organism>
<dbReference type="HOGENOM" id="CLU_270635_0_0_1"/>
<feature type="region of interest" description="Disordered" evidence="1">
    <location>
        <begin position="355"/>
        <end position="397"/>
    </location>
</feature>
<dbReference type="Proteomes" id="UP000005222">
    <property type="component" value="Chromosome M"/>
</dbReference>
<name>G8Y3X0_PICSO</name>
<keyword evidence="2" id="KW-0732">Signal</keyword>
<keyword evidence="4" id="KW-1185">Reference proteome</keyword>
<feature type="region of interest" description="Disordered" evidence="1">
    <location>
        <begin position="277"/>
        <end position="314"/>
    </location>
</feature>
<feature type="compositionally biased region" description="Polar residues" evidence="1">
    <location>
        <begin position="221"/>
        <end position="248"/>
    </location>
</feature>
<protein>
    <submittedName>
        <fullName evidence="3">Piso0_004984 protein</fullName>
    </submittedName>
</protein>
<feature type="compositionally biased region" description="Low complexity" evidence="1">
    <location>
        <begin position="295"/>
        <end position="314"/>
    </location>
</feature>
<evidence type="ECO:0000256" key="1">
    <source>
        <dbReference type="SAM" id="MobiDB-lite"/>
    </source>
</evidence>
<evidence type="ECO:0000313" key="3">
    <source>
        <dbReference type="EMBL" id="CCE85388.1"/>
    </source>
</evidence>
<feature type="region of interest" description="Disordered" evidence="1">
    <location>
        <begin position="627"/>
        <end position="647"/>
    </location>
</feature>
<feature type="region of interest" description="Disordered" evidence="1">
    <location>
        <begin position="1103"/>
        <end position="1144"/>
    </location>
</feature>
<reference evidence="3 4" key="1">
    <citation type="journal article" date="2012" name="G3 (Bethesda)">
        <title>Pichia sorbitophila, an interspecies yeast hybrid reveals early steps of genome resolution following polyploidization.</title>
        <authorList>
            <person name="Leh Louis V."/>
            <person name="Despons L."/>
            <person name="Friedrich A."/>
            <person name="Martin T."/>
            <person name="Durrens P."/>
            <person name="Casaregola S."/>
            <person name="Neuveglise C."/>
            <person name="Fairhead C."/>
            <person name="Marck C."/>
            <person name="Cruz J.A."/>
            <person name="Straub M.L."/>
            <person name="Kugler V."/>
            <person name="Sacerdot C."/>
            <person name="Uzunov Z."/>
            <person name="Thierry A."/>
            <person name="Weiss S."/>
            <person name="Bleykasten C."/>
            <person name="De Montigny J."/>
            <person name="Jacques N."/>
            <person name="Jung P."/>
            <person name="Lemaire M."/>
            <person name="Mallet S."/>
            <person name="Morel G."/>
            <person name="Richard G.F."/>
            <person name="Sarkar A."/>
            <person name="Savel G."/>
            <person name="Schacherer J."/>
            <person name="Seret M.L."/>
            <person name="Talla E."/>
            <person name="Samson G."/>
            <person name="Jubin C."/>
            <person name="Poulain J."/>
            <person name="Vacherie B."/>
            <person name="Barbe V."/>
            <person name="Pelletier E."/>
            <person name="Sherman D.J."/>
            <person name="Westhof E."/>
            <person name="Weissenbach J."/>
            <person name="Baret P.V."/>
            <person name="Wincker P."/>
            <person name="Gaillardin C."/>
            <person name="Dujon B."/>
            <person name="Souciet J.L."/>
        </authorList>
    </citation>
    <scope>NUCLEOTIDE SEQUENCE [LARGE SCALE GENOMIC DNA]</scope>
    <source>
        <strain evidence="4">ATCC MYA-4447 / BCRC 22081 / CBS 7064 / NBRC 10061 / NRRL Y-12695</strain>
    </source>
</reference>
<feature type="signal peptide" evidence="2">
    <location>
        <begin position="1"/>
        <end position="25"/>
    </location>
</feature>
<feature type="chain" id="PRO_5003518962" evidence="2">
    <location>
        <begin position="26"/>
        <end position="1217"/>
    </location>
</feature>
<feature type="compositionally biased region" description="Basic and acidic residues" evidence="1">
    <location>
        <begin position="1050"/>
        <end position="1060"/>
    </location>
</feature>
<feature type="compositionally biased region" description="Polar residues" evidence="1">
    <location>
        <begin position="355"/>
        <end position="382"/>
    </location>
</feature>
<evidence type="ECO:0000313" key="4">
    <source>
        <dbReference type="Proteomes" id="UP000005222"/>
    </source>
</evidence>
<dbReference type="EMBL" id="FO082047">
    <property type="protein sequence ID" value="CCE85388.1"/>
    <property type="molecule type" value="Genomic_DNA"/>
</dbReference>
<feature type="region of interest" description="Disordered" evidence="1">
    <location>
        <begin position="128"/>
        <end position="151"/>
    </location>
</feature>
<feature type="compositionally biased region" description="Basic and acidic residues" evidence="1">
    <location>
        <begin position="697"/>
        <end position="713"/>
    </location>
</feature>
<feature type="region of interest" description="Disordered" evidence="1">
    <location>
        <begin position="169"/>
        <end position="253"/>
    </location>
</feature>
<feature type="region of interest" description="Disordered" evidence="1">
    <location>
        <begin position="673"/>
        <end position="714"/>
    </location>
</feature>